<comment type="caution">
    <text evidence="1">The sequence shown here is derived from an EMBL/GenBank/DDBJ whole genome shotgun (WGS) entry which is preliminary data.</text>
</comment>
<evidence type="ECO:0000313" key="2">
    <source>
        <dbReference type="Proteomes" id="UP001372338"/>
    </source>
</evidence>
<sequence>MLLILANFHLYKSDLSVSFILCWYDREGILASGVADDAIRLFVDNNESEVGGPLFKLLLKKEKAHDMDINCVQWSPGVMARYLACIEIRPITTTELQKGSRI</sequence>
<evidence type="ECO:0000313" key="1">
    <source>
        <dbReference type="EMBL" id="KAK7256599.1"/>
    </source>
</evidence>
<name>A0AAN9HWQ9_CROPI</name>
<dbReference type="AlphaFoldDB" id="A0AAN9HWQ9"/>
<organism evidence="1 2">
    <name type="scientific">Crotalaria pallida</name>
    <name type="common">Smooth rattlebox</name>
    <name type="synonym">Crotalaria striata</name>
    <dbReference type="NCBI Taxonomy" id="3830"/>
    <lineage>
        <taxon>Eukaryota</taxon>
        <taxon>Viridiplantae</taxon>
        <taxon>Streptophyta</taxon>
        <taxon>Embryophyta</taxon>
        <taxon>Tracheophyta</taxon>
        <taxon>Spermatophyta</taxon>
        <taxon>Magnoliopsida</taxon>
        <taxon>eudicotyledons</taxon>
        <taxon>Gunneridae</taxon>
        <taxon>Pentapetalae</taxon>
        <taxon>rosids</taxon>
        <taxon>fabids</taxon>
        <taxon>Fabales</taxon>
        <taxon>Fabaceae</taxon>
        <taxon>Papilionoideae</taxon>
        <taxon>50 kb inversion clade</taxon>
        <taxon>genistoids sensu lato</taxon>
        <taxon>core genistoids</taxon>
        <taxon>Crotalarieae</taxon>
        <taxon>Crotalaria</taxon>
    </lineage>
</organism>
<protein>
    <submittedName>
        <fullName evidence="1">Uncharacterized protein</fullName>
    </submittedName>
</protein>
<accession>A0AAN9HWQ9</accession>
<dbReference type="Proteomes" id="UP001372338">
    <property type="component" value="Unassembled WGS sequence"/>
</dbReference>
<dbReference type="EMBL" id="JAYWIO010000006">
    <property type="protein sequence ID" value="KAK7256599.1"/>
    <property type="molecule type" value="Genomic_DNA"/>
</dbReference>
<proteinExistence type="predicted"/>
<dbReference type="InterPro" id="IPR015943">
    <property type="entry name" value="WD40/YVTN_repeat-like_dom_sf"/>
</dbReference>
<keyword evidence="2" id="KW-1185">Reference proteome</keyword>
<reference evidence="1 2" key="1">
    <citation type="submission" date="2024-01" db="EMBL/GenBank/DDBJ databases">
        <title>The genomes of 5 underutilized Papilionoideae crops provide insights into root nodulation and disease resistanc.</title>
        <authorList>
            <person name="Yuan L."/>
        </authorList>
    </citation>
    <scope>NUCLEOTIDE SEQUENCE [LARGE SCALE GENOMIC DNA]</scope>
    <source>
        <strain evidence="1">ZHUSHIDOU_FW_LH</strain>
        <tissue evidence="1">Leaf</tissue>
    </source>
</reference>
<gene>
    <name evidence="1" type="ORF">RIF29_30053</name>
</gene>
<dbReference type="Gene3D" id="2.130.10.10">
    <property type="entry name" value="YVTN repeat-like/Quinoprotein amine dehydrogenase"/>
    <property type="match status" value="1"/>
</dbReference>